<dbReference type="AlphaFoldDB" id="A0A1F5P2L5"/>
<gene>
    <name evidence="2" type="ORF">A2846_04070</name>
</gene>
<dbReference type="Proteomes" id="UP000176339">
    <property type="component" value="Unassembled WGS sequence"/>
</dbReference>
<evidence type="ECO:0000256" key="1">
    <source>
        <dbReference type="SAM" id="MobiDB-lite"/>
    </source>
</evidence>
<accession>A0A1F5P2L5</accession>
<protein>
    <submittedName>
        <fullName evidence="2">Uncharacterized protein</fullName>
    </submittedName>
</protein>
<comment type="caution">
    <text evidence="2">The sequence shown here is derived from an EMBL/GenBank/DDBJ whole genome shotgun (WGS) entry which is preliminary data.</text>
</comment>
<evidence type="ECO:0000313" key="2">
    <source>
        <dbReference type="EMBL" id="OGE84167.1"/>
    </source>
</evidence>
<sequence>MNKVIMFAVVGLLVGVGAGYFLGVNREKAAAAARQAEIEQEAASLANPFQNSSANPFESSLNPFEEVKTNPFAQ</sequence>
<feature type="compositionally biased region" description="Polar residues" evidence="1">
    <location>
        <begin position="49"/>
        <end position="62"/>
    </location>
</feature>
<organism evidence="2 3">
    <name type="scientific">Candidatus Doudnabacteria bacterium RIFCSPHIGHO2_01_FULL_49_9</name>
    <dbReference type="NCBI Taxonomy" id="1817827"/>
    <lineage>
        <taxon>Bacteria</taxon>
        <taxon>Candidatus Doudnaibacteriota</taxon>
    </lineage>
</organism>
<evidence type="ECO:0000313" key="3">
    <source>
        <dbReference type="Proteomes" id="UP000176339"/>
    </source>
</evidence>
<feature type="region of interest" description="Disordered" evidence="1">
    <location>
        <begin position="49"/>
        <end position="74"/>
    </location>
</feature>
<name>A0A1F5P2L5_9BACT</name>
<reference evidence="2 3" key="1">
    <citation type="journal article" date="2016" name="Nat. Commun.">
        <title>Thousands of microbial genomes shed light on interconnected biogeochemical processes in an aquifer system.</title>
        <authorList>
            <person name="Anantharaman K."/>
            <person name="Brown C.T."/>
            <person name="Hug L.A."/>
            <person name="Sharon I."/>
            <person name="Castelle C.J."/>
            <person name="Probst A.J."/>
            <person name="Thomas B.C."/>
            <person name="Singh A."/>
            <person name="Wilkins M.J."/>
            <person name="Karaoz U."/>
            <person name="Brodie E.L."/>
            <person name="Williams K.H."/>
            <person name="Hubbard S.S."/>
            <person name="Banfield J.F."/>
        </authorList>
    </citation>
    <scope>NUCLEOTIDE SEQUENCE [LARGE SCALE GENOMIC DNA]</scope>
</reference>
<proteinExistence type="predicted"/>
<dbReference type="EMBL" id="MFEN01000024">
    <property type="protein sequence ID" value="OGE84167.1"/>
    <property type="molecule type" value="Genomic_DNA"/>
</dbReference>